<evidence type="ECO:0000313" key="6">
    <source>
        <dbReference type="Proteomes" id="UP000035681"/>
    </source>
</evidence>
<proteinExistence type="inferred from homology"/>
<evidence type="ECO:0000259" key="5">
    <source>
        <dbReference type="SMART" id="SM00563"/>
    </source>
</evidence>
<evidence type="ECO:0000256" key="4">
    <source>
        <dbReference type="SAM" id="Phobius"/>
    </source>
</evidence>
<dbReference type="WBParaSite" id="TCONS_00012271.p1">
    <property type="protein sequence ID" value="TCONS_00012271.p1"/>
    <property type="gene ID" value="XLOC_007815"/>
</dbReference>
<keyword evidence="4" id="KW-0812">Transmembrane</keyword>
<dbReference type="PANTHER" id="PTHR10983">
    <property type="entry name" value="1-ACYLGLYCEROL-3-PHOSPHATE ACYLTRANSFERASE-RELATED"/>
    <property type="match status" value="1"/>
</dbReference>
<evidence type="ECO:0000256" key="3">
    <source>
        <dbReference type="ARBA" id="ARBA00023315"/>
    </source>
</evidence>
<dbReference type="Proteomes" id="UP000035681">
    <property type="component" value="Unplaced"/>
</dbReference>
<evidence type="ECO:0000256" key="2">
    <source>
        <dbReference type="ARBA" id="ARBA00022679"/>
    </source>
</evidence>
<keyword evidence="2" id="KW-0808">Transferase</keyword>
<dbReference type="GO" id="GO:0005783">
    <property type="term" value="C:endoplasmic reticulum"/>
    <property type="evidence" value="ECO:0007669"/>
    <property type="project" value="TreeGrafter"/>
</dbReference>
<evidence type="ECO:0000256" key="1">
    <source>
        <dbReference type="ARBA" id="ARBA00008655"/>
    </source>
</evidence>
<keyword evidence="4" id="KW-1133">Transmembrane helix</keyword>
<feature type="transmembrane region" description="Helical" evidence="4">
    <location>
        <begin position="361"/>
        <end position="379"/>
    </location>
</feature>
<accession>A0AAF5DJ81</accession>
<dbReference type="InterPro" id="IPR032098">
    <property type="entry name" value="Acyltransf_C"/>
</dbReference>
<dbReference type="GO" id="GO:0016746">
    <property type="term" value="F:acyltransferase activity"/>
    <property type="evidence" value="ECO:0007669"/>
    <property type="project" value="UniProtKB-KW"/>
</dbReference>
<dbReference type="GO" id="GO:0036149">
    <property type="term" value="P:phosphatidylinositol acyl-chain remodeling"/>
    <property type="evidence" value="ECO:0007669"/>
    <property type="project" value="TreeGrafter"/>
</dbReference>
<reference evidence="7" key="1">
    <citation type="submission" date="2024-02" db="UniProtKB">
        <authorList>
            <consortium name="WormBaseParasite"/>
        </authorList>
    </citation>
    <scope>IDENTIFICATION</scope>
</reference>
<dbReference type="InterPro" id="IPR002123">
    <property type="entry name" value="Plipid/glycerol_acylTrfase"/>
</dbReference>
<dbReference type="AlphaFoldDB" id="A0AAF5DJ81"/>
<evidence type="ECO:0000313" key="7">
    <source>
        <dbReference type="WBParaSite" id="TCONS_00012271.p1"/>
    </source>
</evidence>
<feature type="transmembrane region" description="Helical" evidence="4">
    <location>
        <begin position="333"/>
        <end position="355"/>
    </location>
</feature>
<feature type="domain" description="Phospholipid/glycerol acyltransferase" evidence="5">
    <location>
        <begin position="106"/>
        <end position="252"/>
    </location>
</feature>
<keyword evidence="6" id="KW-1185">Reference proteome</keyword>
<organism evidence="6 7">
    <name type="scientific">Strongyloides stercoralis</name>
    <name type="common">Threadworm</name>
    <dbReference type="NCBI Taxonomy" id="6248"/>
    <lineage>
        <taxon>Eukaryota</taxon>
        <taxon>Metazoa</taxon>
        <taxon>Ecdysozoa</taxon>
        <taxon>Nematoda</taxon>
        <taxon>Chromadorea</taxon>
        <taxon>Rhabditida</taxon>
        <taxon>Tylenchina</taxon>
        <taxon>Panagrolaimomorpha</taxon>
        <taxon>Strongyloidoidea</taxon>
        <taxon>Strongyloididae</taxon>
        <taxon>Strongyloides</taxon>
    </lineage>
</organism>
<keyword evidence="4" id="KW-0472">Membrane</keyword>
<name>A0AAF5DJ81_STRER</name>
<dbReference type="SMART" id="SM00563">
    <property type="entry name" value="PlsC"/>
    <property type="match status" value="1"/>
</dbReference>
<dbReference type="SUPFAM" id="SSF69593">
    <property type="entry name" value="Glycerol-3-phosphate (1)-acyltransferase"/>
    <property type="match status" value="1"/>
</dbReference>
<sequence>MIEEGVIKEKKKKGPVMLLTIITIIYDLRSLVPTSFLSISVIPYVSCSLVLHASGIVLPKKWIEYMDNKMFSSYLKICLFVFENCSNAKVYVYGDYDEMIKDKERAIVLSNHQSSADWVIFNILAYRQQTEYGLRFVVKSSLQYVPLFAWYVYQRGFVFVRRYGSFVLDPVERQLNYLSTLEYPFWLCIFPEGTRFDAKNFTAIDKTHDWCIQQGIRAFMNVGRPYTKAFTLSFNALNQHIDSVYDLTIAYNSTDGMPIRGEPLNMVDLCVKAVKNKEIHIYVKKHHPDKIPRSMSGHKVFMIKNFEEKELLMEKFYEEGTFRRESEKFLEPISLLETIPCVVLYTAPIIGLFYSSNVRKVYFTSLAISPFLILWTRCFRKL</sequence>
<dbReference type="Pfam" id="PF01553">
    <property type="entry name" value="Acyltransferase"/>
    <property type="match status" value="1"/>
</dbReference>
<protein>
    <submittedName>
        <fullName evidence="7">Bax inhibitor 1</fullName>
    </submittedName>
</protein>
<dbReference type="Pfam" id="PF16076">
    <property type="entry name" value="Acyltransf_C"/>
    <property type="match status" value="1"/>
</dbReference>
<dbReference type="CDD" id="cd07990">
    <property type="entry name" value="LPLAT_LCLAT1-like"/>
    <property type="match status" value="1"/>
</dbReference>
<dbReference type="PANTHER" id="PTHR10983:SF73">
    <property type="entry name" value="1-ACYL-SN-GLYCEROL-3-PHOSPHATE ACYLTRANSFERASE EPSILON"/>
    <property type="match status" value="1"/>
</dbReference>
<comment type="similarity">
    <text evidence="1">Belongs to the 1-acyl-sn-glycerol-3-phosphate acyltransferase family.</text>
</comment>
<keyword evidence="3" id="KW-0012">Acyltransferase</keyword>